<gene>
    <name evidence="2" type="ORF">SAMN05216210_0736</name>
</gene>
<organism evidence="2 3">
    <name type="scientific">Halopseudomonas salegens</name>
    <dbReference type="NCBI Taxonomy" id="1434072"/>
    <lineage>
        <taxon>Bacteria</taxon>
        <taxon>Pseudomonadati</taxon>
        <taxon>Pseudomonadota</taxon>
        <taxon>Gammaproteobacteria</taxon>
        <taxon>Pseudomonadales</taxon>
        <taxon>Pseudomonadaceae</taxon>
        <taxon>Halopseudomonas</taxon>
    </lineage>
</organism>
<name>A0A1H2EHN4_9GAMM</name>
<protein>
    <recommendedName>
        <fullName evidence="4">DUF4194 domain-containing protein</fullName>
    </recommendedName>
</protein>
<proteinExistence type="predicted"/>
<dbReference type="Pfam" id="PF13835">
    <property type="entry name" value="DUF4194"/>
    <property type="match status" value="1"/>
</dbReference>
<evidence type="ECO:0008006" key="4">
    <source>
        <dbReference type="Google" id="ProtNLM"/>
    </source>
</evidence>
<dbReference type="STRING" id="1434072.SAMN05216210_0736"/>
<evidence type="ECO:0000256" key="1">
    <source>
        <dbReference type="SAM" id="MobiDB-lite"/>
    </source>
</evidence>
<dbReference type="AlphaFoldDB" id="A0A1H2EHN4"/>
<reference evidence="3" key="1">
    <citation type="submission" date="2016-10" db="EMBL/GenBank/DDBJ databases">
        <authorList>
            <person name="Varghese N."/>
            <person name="Submissions S."/>
        </authorList>
    </citation>
    <scope>NUCLEOTIDE SEQUENCE [LARGE SCALE GENOMIC DNA]</scope>
    <source>
        <strain evidence="3">CECT 8338</strain>
    </source>
</reference>
<feature type="region of interest" description="Disordered" evidence="1">
    <location>
        <begin position="201"/>
        <end position="222"/>
    </location>
</feature>
<feature type="compositionally biased region" description="Low complexity" evidence="1">
    <location>
        <begin position="212"/>
        <end position="222"/>
    </location>
</feature>
<dbReference type="OrthoDB" id="5800855at2"/>
<accession>A0A1H2EHN4</accession>
<dbReference type="InterPro" id="IPR025449">
    <property type="entry name" value="JetB"/>
</dbReference>
<dbReference type="RefSeq" id="WP_092384255.1">
    <property type="nucleotide sequence ID" value="NZ_LT629787.1"/>
</dbReference>
<keyword evidence="3" id="KW-1185">Reference proteome</keyword>
<dbReference type="EMBL" id="LT629787">
    <property type="protein sequence ID" value="SDT94627.1"/>
    <property type="molecule type" value="Genomic_DNA"/>
</dbReference>
<evidence type="ECO:0000313" key="3">
    <source>
        <dbReference type="Proteomes" id="UP000243924"/>
    </source>
</evidence>
<dbReference type="Proteomes" id="UP000243924">
    <property type="component" value="Chromosome I"/>
</dbReference>
<evidence type="ECO:0000313" key="2">
    <source>
        <dbReference type="EMBL" id="SDT94627.1"/>
    </source>
</evidence>
<sequence>MRDALDAALSERGLSNDDFSELMIRLLDRGVLSRDQSKREAELYDRYLKVAELVEDYLQVLRIRILHEPRFQLLRVFPPGAEVPGLIDAAEQDQGGLRERLNQQEVMLILVLRAEYDKALREGDVDELGQVMLSLEALNLAYRNLLGRTLPDQQGERQALLRRMRQLRLIRSPADTGPDSEAWLTIRPGILSLVTDTALGQLASPTDDSDAEPSAASDQEPS</sequence>